<dbReference type="EMBL" id="LSMT01000215">
    <property type="protein sequence ID" value="PFX23187.1"/>
    <property type="molecule type" value="Genomic_DNA"/>
</dbReference>
<sequence>MASARPSFPSSRETTNYARMCRLLVDAGRHVLSDVFDTKRPPGQLHVFLSIPAVHSTLARLKKRGVLNPSQWAKLYPAIRSSASSANFDITLLTLLLRNTCNLVPPPTGWNAFPPAADTSLVADIIRIRCYRNEVYGHAEKASFNDAVFIQYWQDIKEALVRLGGSRYRTAIDELLNESMDPDVEEYYQDLLKQWVMEELIIKESLDKVLQKLDQLKLSVESKQAVTYHHATGSNAYYFSGDSPSITFRNVGNPSRLFQAERGLPEPGRRIQDYSEENESVD</sequence>
<evidence type="ECO:0000259" key="1">
    <source>
        <dbReference type="Pfam" id="PF18738"/>
    </source>
</evidence>
<dbReference type="Proteomes" id="UP000225706">
    <property type="component" value="Unassembled WGS sequence"/>
</dbReference>
<evidence type="ECO:0000313" key="2">
    <source>
        <dbReference type="EMBL" id="PFX23187.1"/>
    </source>
</evidence>
<accession>A0A2B4S3K9</accession>
<evidence type="ECO:0000313" key="3">
    <source>
        <dbReference type="Proteomes" id="UP000225706"/>
    </source>
</evidence>
<dbReference type="AlphaFoldDB" id="A0A2B4S3K9"/>
<dbReference type="PANTHER" id="PTHR46844">
    <property type="entry name" value="SLR5058 PROTEIN"/>
    <property type="match status" value="1"/>
</dbReference>
<reference evidence="3" key="1">
    <citation type="journal article" date="2017" name="bioRxiv">
        <title>Comparative analysis of the genomes of Stylophora pistillata and Acropora digitifera provides evidence for extensive differences between species of corals.</title>
        <authorList>
            <person name="Voolstra C.R."/>
            <person name="Li Y."/>
            <person name="Liew Y.J."/>
            <person name="Baumgarten S."/>
            <person name="Zoccola D."/>
            <person name="Flot J.-F."/>
            <person name="Tambutte S."/>
            <person name="Allemand D."/>
            <person name="Aranda M."/>
        </authorList>
    </citation>
    <scope>NUCLEOTIDE SEQUENCE [LARGE SCALE GENOMIC DNA]</scope>
</reference>
<proteinExistence type="predicted"/>
<feature type="domain" description="DZIP3-like HEPN" evidence="1">
    <location>
        <begin position="42"/>
        <end position="188"/>
    </location>
</feature>
<protein>
    <submittedName>
        <fullName evidence="2">E3 ubiquitin-protein ligase DZIP3</fullName>
    </submittedName>
</protein>
<dbReference type="PANTHER" id="PTHR46844:SF1">
    <property type="entry name" value="SLR5058 PROTEIN"/>
    <property type="match status" value="1"/>
</dbReference>
<gene>
    <name evidence="2" type="primary">DZIP3</name>
    <name evidence="2" type="ORF">AWC38_SpisGene12257</name>
</gene>
<comment type="caution">
    <text evidence="2">The sequence shown here is derived from an EMBL/GenBank/DDBJ whole genome shotgun (WGS) entry which is preliminary data.</text>
</comment>
<dbReference type="Pfam" id="PF18738">
    <property type="entry name" value="HEPN_DZIP3"/>
    <property type="match status" value="1"/>
</dbReference>
<name>A0A2B4S3K9_STYPI</name>
<organism evidence="2 3">
    <name type="scientific">Stylophora pistillata</name>
    <name type="common">Smooth cauliflower coral</name>
    <dbReference type="NCBI Taxonomy" id="50429"/>
    <lineage>
        <taxon>Eukaryota</taxon>
        <taxon>Metazoa</taxon>
        <taxon>Cnidaria</taxon>
        <taxon>Anthozoa</taxon>
        <taxon>Hexacorallia</taxon>
        <taxon>Scleractinia</taxon>
        <taxon>Astrocoeniina</taxon>
        <taxon>Pocilloporidae</taxon>
        <taxon>Stylophora</taxon>
    </lineage>
</organism>
<dbReference type="InterPro" id="IPR041249">
    <property type="entry name" value="HEPN_DZIP3"/>
</dbReference>
<keyword evidence="3" id="KW-1185">Reference proteome</keyword>
<dbReference type="OrthoDB" id="5964200at2759"/>